<dbReference type="Pfam" id="PF11279">
    <property type="entry name" value="DUF3080"/>
    <property type="match status" value="1"/>
</dbReference>
<proteinExistence type="predicted"/>
<dbReference type="OrthoDB" id="5760979at2"/>
<dbReference type="AlphaFoldDB" id="A0A552X4I7"/>
<dbReference type="InterPro" id="IPR021431">
    <property type="entry name" value="DUF3080"/>
</dbReference>
<dbReference type="Proteomes" id="UP000320359">
    <property type="component" value="Unassembled WGS sequence"/>
</dbReference>
<evidence type="ECO:0000313" key="2">
    <source>
        <dbReference type="Proteomes" id="UP000320359"/>
    </source>
</evidence>
<evidence type="ECO:0000313" key="1">
    <source>
        <dbReference type="EMBL" id="TRW49866.1"/>
    </source>
</evidence>
<protein>
    <submittedName>
        <fullName evidence="1">DUF3080 domain-containing protein</fullName>
    </submittedName>
</protein>
<reference evidence="1 2" key="1">
    <citation type="submission" date="2019-07" db="EMBL/GenBank/DDBJ databases">
        <authorList>
            <person name="Yang M."/>
            <person name="Zhao D."/>
            <person name="Xiang H."/>
        </authorList>
    </citation>
    <scope>NUCLEOTIDE SEQUENCE [LARGE SCALE GENOMIC DNA]</scope>
    <source>
        <strain evidence="1 2">IM1326</strain>
    </source>
</reference>
<organism evidence="1 2">
    <name type="scientific">Aliidiomarina halalkaliphila</name>
    <dbReference type="NCBI Taxonomy" id="2593535"/>
    <lineage>
        <taxon>Bacteria</taxon>
        <taxon>Pseudomonadati</taxon>
        <taxon>Pseudomonadota</taxon>
        <taxon>Gammaproteobacteria</taxon>
        <taxon>Alteromonadales</taxon>
        <taxon>Idiomarinaceae</taxon>
        <taxon>Aliidiomarina</taxon>
    </lineage>
</organism>
<accession>A0A552X4I7</accession>
<gene>
    <name evidence="1" type="ORF">FM042_03160</name>
</gene>
<comment type="caution">
    <text evidence="1">The sequence shown here is derived from an EMBL/GenBank/DDBJ whole genome shotgun (WGS) entry which is preliminary data.</text>
</comment>
<dbReference type="EMBL" id="VJWL01000001">
    <property type="protein sequence ID" value="TRW49866.1"/>
    <property type="molecule type" value="Genomic_DNA"/>
</dbReference>
<name>A0A552X4I7_9GAMM</name>
<keyword evidence="2" id="KW-1185">Reference proteome</keyword>
<sequence length="388" mass="44419">MTSPMQKMTRHSLFHRMLKVTLGDALTRMRCNGQSVTEKIKGEHQWKARSLVTFGIVAVFLSGCSRGVENDLADYQQRLSRLLDEPKVAVELPPNPRMPRTQEVQTPIPEISISLLDSMRLDRCRVGQLVAERNSSLGRVQSTQSRVLYEIQMIAALQECLASPAADEERIAELLTSALAHKVDTLPLWFDRFLTSESVIRERMRVSRSTLNLENTQQGSASVAALTYFADVFTGLSTDPLGYQVDPEHWNEHMRHLGQNNFLSDFWRTQQVVHGYLIELNNMLNDAGDKVSCQGQSVPQQAHYLQNVMHSLWIAELQTKLARLQGYEQQISAQLRRLQQFVRHEPWQNYIEELIGTESHGEYIREHSREHAQQYQGFLAQCGFDITN</sequence>